<dbReference type="OrthoDB" id="9814134at2"/>
<dbReference type="InterPro" id="IPR038026">
    <property type="entry name" value="MtlR-like_sf"/>
</dbReference>
<protein>
    <recommendedName>
        <fullName evidence="3">DUF4145 domain-containing protein</fullName>
    </recommendedName>
</protein>
<proteinExistence type="predicted"/>
<dbReference type="AlphaFoldDB" id="A0A556MND7"/>
<dbReference type="Gene3D" id="1.20.120.330">
    <property type="entry name" value="Nucleotidyltransferases domain 2"/>
    <property type="match status" value="1"/>
</dbReference>
<evidence type="ECO:0000313" key="2">
    <source>
        <dbReference type="Proteomes" id="UP000316008"/>
    </source>
</evidence>
<organism evidence="1 2">
    <name type="scientific">Fluviicola chungangensis</name>
    <dbReference type="NCBI Taxonomy" id="2597671"/>
    <lineage>
        <taxon>Bacteria</taxon>
        <taxon>Pseudomonadati</taxon>
        <taxon>Bacteroidota</taxon>
        <taxon>Flavobacteriia</taxon>
        <taxon>Flavobacteriales</taxon>
        <taxon>Crocinitomicaceae</taxon>
        <taxon>Fluviicola</taxon>
    </lineage>
</organism>
<accession>A0A556MND7</accession>
<gene>
    <name evidence="1" type="ORF">FO442_13560</name>
</gene>
<sequence length="223" mass="25240">MYIFEHPKINELFNVLLENLLEESGRGAILIATAHADDFLTELIEITLPDEISKKERERLLNYPGHLSSFSAKIELAFAFRLISKTLRDSLNALRKVRNDAAHSSLPFDLFELQQKMESVYDLGSDTPIVIRNAATRMLVTMKIGKIAHTLKNAGYSDEEKNKVLADLPNDKENMDIINKQIPHWELIYGICLICGMIVNSTEQISKVKTGINTWGDLLPKES</sequence>
<evidence type="ECO:0008006" key="3">
    <source>
        <dbReference type="Google" id="ProtNLM"/>
    </source>
</evidence>
<dbReference type="EMBL" id="VLPL01000007">
    <property type="protein sequence ID" value="TSJ41487.1"/>
    <property type="molecule type" value="Genomic_DNA"/>
</dbReference>
<name>A0A556MND7_9FLAO</name>
<comment type="caution">
    <text evidence="1">The sequence shown here is derived from an EMBL/GenBank/DDBJ whole genome shotgun (WGS) entry which is preliminary data.</text>
</comment>
<dbReference type="SUPFAM" id="SSF158668">
    <property type="entry name" value="MtlR-like"/>
    <property type="match status" value="1"/>
</dbReference>
<reference evidence="1 2" key="1">
    <citation type="submission" date="2019-07" db="EMBL/GenBank/DDBJ databases">
        <authorList>
            <person name="Huq M.A."/>
        </authorList>
    </citation>
    <scope>NUCLEOTIDE SEQUENCE [LARGE SCALE GENOMIC DNA]</scope>
    <source>
        <strain evidence="1 2">MAH-3</strain>
    </source>
</reference>
<evidence type="ECO:0000313" key="1">
    <source>
        <dbReference type="EMBL" id="TSJ41487.1"/>
    </source>
</evidence>
<keyword evidence="2" id="KW-1185">Reference proteome</keyword>
<dbReference type="RefSeq" id="WP_144333748.1">
    <property type="nucleotide sequence ID" value="NZ_VLPL01000007.1"/>
</dbReference>
<dbReference type="Proteomes" id="UP000316008">
    <property type="component" value="Unassembled WGS sequence"/>
</dbReference>